<protein>
    <recommendedName>
        <fullName evidence="4">Methyltransferase</fullName>
    </recommendedName>
</protein>
<evidence type="ECO:0000256" key="1">
    <source>
        <dbReference type="SAM" id="MobiDB-lite"/>
    </source>
</evidence>
<evidence type="ECO:0000313" key="2">
    <source>
        <dbReference type="EMBL" id="KAK5084926.1"/>
    </source>
</evidence>
<dbReference type="CDD" id="cd02440">
    <property type="entry name" value="AdoMet_MTases"/>
    <property type="match status" value="1"/>
</dbReference>
<accession>A0ABR0K3H0</accession>
<proteinExistence type="predicted"/>
<keyword evidence="3" id="KW-1185">Reference proteome</keyword>
<feature type="region of interest" description="Disordered" evidence="1">
    <location>
        <begin position="1"/>
        <end position="29"/>
    </location>
</feature>
<feature type="compositionally biased region" description="Acidic residues" evidence="1">
    <location>
        <begin position="16"/>
        <end position="26"/>
    </location>
</feature>
<comment type="caution">
    <text evidence="2">The sequence shown here is derived from an EMBL/GenBank/DDBJ whole genome shotgun (WGS) entry which is preliminary data.</text>
</comment>
<sequence length="308" mass="34751">MSTVPVPVIDNPEGLEHDDDGNEVDDKDSAIGSDVSVYTETLRSSLLESIRENGRSYHRYHDGSYALPDDDREQERLDMQHEMFLRTFNHKLILAPLGNQPIHHVLDLGTGTGLWAIQFADENPEANVIGTDLSPMQPSMVPVNYGPRLFRQAFDALRPGGWIEFQDASMPIRADDGTMDGTAWADWVDKFMDAMQKLGRDSAAPEKYAQWARDAGFINVTRVDFKWPQNGWPKNPALKELGRWHLINTLDGLHGFTVRPFTAVLGMSVEEVELLLMNVRKDIANRRIHSYWPIIVVYGQKPAVGSPQ</sequence>
<name>A0ABR0K3H0_9EURO</name>
<evidence type="ECO:0000313" key="3">
    <source>
        <dbReference type="Proteomes" id="UP001345013"/>
    </source>
</evidence>
<dbReference type="PANTHER" id="PTHR43591">
    <property type="entry name" value="METHYLTRANSFERASE"/>
    <property type="match status" value="1"/>
</dbReference>
<gene>
    <name evidence="2" type="ORF">LTR24_007414</name>
</gene>
<dbReference type="InterPro" id="IPR029063">
    <property type="entry name" value="SAM-dependent_MTases_sf"/>
</dbReference>
<dbReference type="Proteomes" id="UP001345013">
    <property type="component" value="Unassembled WGS sequence"/>
</dbReference>
<dbReference type="SUPFAM" id="SSF53335">
    <property type="entry name" value="S-adenosyl-L-methionine-dependent methyltransferases"/>
    <property type="match status" value="1"/>
</dbReference>
<organism evidence="2 3">
    <name type="scientific">Lithohypha guttulata</name>
    <dbReference type="NCBI Taxonomy" id="1690604"/>
    <lineage>
        <taxon>Eukaryota</taxon>
        <taxon>Fungi</taxon>
        <taxon>Dikarya</taxon>
        <taxon>Ascomycota</taxon>
        <taxon>Pezizomycotina</taxon>
        <taxon>Eurotiomycetes</taxon>
        <taxon>Chaetothyriomycetidae</taxon>
        <taxon>Chaetothyriales</taxon>
        <taxon>Trichomeriaceae</taxon>
        <taxon>Lithohypha</taxon>
    </lineage>
</organism>
<reference evidence="2 3" key="1">
    <citation type="submission" date="2023-08" db="EMBL/GenBank/DDBJ databases">
        <title>Black Yeasts Isolated from many extreme environments.</title>
        <authorList>
            <person name="Coleine C."/>
            <person name="Stajich J.E."/>
            <person name="Selbmann L."/>
        </authorList>
    </citation>
    <scope>NUCLEOTIDE SEQUENCE [LARGE SCALE GENOMIC DNA]</scope>
    <source>
        <strain evidence="2 3">CCFEE 5885</strain>
    </source>
</reference>
<dbReference type="EMBL" id="JAVRRG010000110">
    <property type="protein sequence ID" value="KAK5084926.1"/>
    <property type="molecule type" value="Genomic_DNA"/>
</dbReference>
<dbReference type="PANTHER" id="PTHR43591:SF102">
    <property type="entry name" value="S-ADENOSYL-L-METHIONINE-DEPENDENT METHYLTRANSFERASE"/>
    <property type="match status" value="1"/>
</dbReference>
<dbReference type="Gene3D" id="3.40.50.150">
    <property type="entry name" value="Vaccinia Virus protein VP39"/>
    <property type="match status" value="2"/>
</dbReference>
<evidence type="ECO:0008006" key="4">
    <source>
        <dbReference type="Google" id="ProtNLM"/>
    </source>
</evidence>